<protein>
    <submittedName>
        <fullName evidence="1">Organic solute transporter Ostalpha-domain-containing protein</fullName>
    </submittedName>
</protein>
<evidence type="ECO:0000313" key="2">
    <source>
        <dbReference type="Proteomes" id="UP000814128"/>
    </source>
</evidence>
<organism evidence="1 2">
    <name type="scientific">Vararia minispora EC-137</name>
    <dbReference type="NCBI Taxonomy" id="1314806"/>
    <lineage>
        <taxon>Eukaryota</taxon>
        <taxon>Fungi</taxon>
        <taxon>Dikarya</taxon>
        <taxon>Basidiomycota</taxon>
        <taxon>Agaricomycotina</taxon>
        <taxon>Agaricomycetes</taxon>
        <taxon>Russulales</taxon>
        <taxon>Lachnocladiaceae</taxon>
        <taxon>Vararia</taxon>
    </lineage>
</organism>
<comment type="caution">
    <text evidence="1">The sequence shown here is derived from an EMBL/GenBank/DDBJ whole genome shotgun (WGS) entry which is preliminary data.</text>
</comment>
<keyword evidence="2" id="KW-1185">Reference proteome</keyword>
<gene>
    <name evidence="1" type="ORF">K488DRAFT_75460</name>
</gene>
<evidence type="ECO:0000313" key="1">
    <source>
        <dbReference type="EMBL" id="KAI0037118.1"/>
    </source>
</evidence>
<sequence length="755" mass="84441">MAVCKRAPHLNSTASRPNCTKMPQHSFLPMAGGSGSSLNPVILALAGSATVVATLLSALSVYLHLKNYRKPFLQRMVIRIMIMVPLYAISSLISLFSLEAAFVIDALRDIYEAFVIYCFFQLLLSFLGGERSLLILVHGRPPKNPPFPTNVFQPELDVSDPYTFLFLKRGIMQYVQVKPVLAAVTLILKAVGKYNEGNLRPDSGYLYVSIVYNASICLSLYCLAMFWLSISQDLKPFRPVPKFLCVKGILFFSFWQSILVSILVSAGAIKQLGPYTDVEHISLGLTDLLICLEMPFFAVAHWYAFSHRDYIDSDITFVGRMPIRYAVRDAFGYKDVFEDMKSTLRGEGMDYREFEPSEGFIHQGLGRERRIKAGLRYSKGGRGKYWLPQPTTSTVPGRTEHVVDHIMSADSYDEVHAPLLGDQAEHVIHDETYQGHATVGYELPFGSPDVDDDTLFSQSKQYLFGDYLYPCIDASTEEARRQMWEDEERILRDERSAWDSDFKGHRRAAQQARTGGYGAVVTSQRPIAGGSGSCTNSNSDRNSHPDSPHVEDRHIDMESDHMLSADPHDVKLRWTAVGRMTPSPKPSPRSLQPPRLAPVSRTQSHRSRPSSAISESPPVQFLAHADSRNSRPDAIDLVVEDSRLAIEEVARERRHGEPAVRGSGLRKVFRRHNLPGERDEIGEIGEATIRASVHTDLEEVARVMAEEEPNQEGPSLPRDLDVLRAKGPVATVEEPPAHVYANSFSPPPDDENPWA</sequence>
<reference evidence="1" key="2">
    <citation type="journal article" date="2022" name="New Phytol.">
        <title>Evolutionary transition to the ectomycorrhizal habit in the genomes of a hyperdiverse lineage of mushroom-forming fungi.</title>
        <authorList>
            <person name="Looney B."/>
            <person name="Miyauchi S."/>
            <person name="Morin E."/>
            <person name="Drula E."/>
            <person name="Courty P.E."/>
            <person name="Kohler A."/>
            <person name="Kuo A."/>
            <person name="LaButti K."/>
            <person name="Pangilinan J."/>
            <person name="Lipzen A."/>
            <person name="Riley R."/>
            <person name="Andreopoulos W."/>
            <person name="He G."/>
            <person name="Johnson J."/>
            <person name="Nolan M."/>
            <person name="Tritt A."/>
            <person name="Barry K.W."/>
            <person name="Grigoriev I.V."/>
            <person name="Nagy L.G."/>
            <person name="Hibbett D."/>
            <person name="Henrissat B."/>
            <person name="Matheny P.B."/>
            <person name="Labbe J."/>
            <person name="Martin F.M."/>
        </authorList>
    </citation>
    <scope>NUCLEOTIDE SEQUENCE</scope>
    <source>
        <strain evidence="1">EC-137</strain>
    </source>
</reference>
<dbReference type="EMBL" id="MU273465">
    <property type="protein sequence ID" value="KAI0037118.1"/>
    <property type="molecule type" value="Genomic_DNA"/>
</dbReference>
<proteinExistence type="predicted"/>
<accession>A0ACB8QZZ3</accession>
<dbReference type="Proteomes" id="UP000814128">
    <property type="component" value="Unassembled WGS sequence"/>
</dbReference>
<reference evidence="1" key="1">
    <citation type="submission" date="2021-02" db="EMBL/GenBank/DDBJ databases">
        <authorList>
            <consortium name="DOE Joint Genome Institute"/>
            <person name="Ahrendt S."/>
            <person name="Looney B.P."/>
            <person name="Miyauchi S."/>
            <person name="Morin E."/>
            <person name="Drula E."/>
            <person name="Courty P.E."/>
            <person name="Chicoki N."/>
            <person name="Fauchery L."/>
            <person name="Kohler A."/>
            <person name="Kuo A."/>
            <person name="Labutti K."/>
            <person name="Pangilinan J."/>
            <person name="Lipzen A."/>
            <person name="Riley R."/>
            <person name="Andreopoulos W."/>
            <person name="He G."/>
            <person name="Johnson J."/>
            <person name="Barry K.W."/>
            <person name="Grigoriev I.V."/>
            <person name="Nagy L."/>
            <person name="Hibbett D."/>
            <person name="Henrissat B."/>
            <person name="Matheny P.B."/>
            <person name="Labbe J."/>
            <person name="Martin F."/>
        </authorList>
    </citation>
    <scope>NUCLEOTIDE SEQUENCE</scope>
    <source>
        <strain evidence="1">EC-137</strain>
    </source>
</reference>
<name>A0ACB8QZZ3_9AGAM</name>